<dbReference type="PANTHER" id="PTHR20974">
    <property type="entry name" value="UPF0585 PROTEIN CG18661"/>
    <property type="match status" value="1"/>
</dbReference>
<name>A0ABU3Q4X9_9SPHN</name>
<gene>
    <name evidence="1" type="ORF">RQX22_05850</name>
</gene>
<evidence type="ECO:0000313" key="2">
    <source>
        <dbReference type="Proteomes" id="UP001259572"/>
    </source>
</evidence>
<keyword evidence="2" id="KW-1185">Reference proteome</keyword>
<dbReference type="InterPro" id="IPR029063">
    <property type="entry name" value="SAM-dependent_MTases_sf"/>
</dbReference>
<reference evidence="1 2" key="1">
    <citation type="submission" date="2023-05" db="EMBL/GenBank/DDBJ databases">
        <authorList>
            <person name="Guo Y."/>
        </authorList>
    </citation>
    <scope>NUCLEOTIDE SEQUENCE [LARGE SCALE GENOMIC DNA]</scope>
    <source>
        <strain evidence="1 2">GR2756</strain>
    </source>
</reference>
<sequence>MKLSAPSTERNREPIAAVLREILPGHGDVLELASGAGEHAVYFARLFPNLVWQPSDPDRDALASISAWRTEAGLDNLREPLILDVAADPWPVRRADALLCINMVHISPWTATVGLMRGAGRLLPHDGPLILYGPYRRRDVPTAPSNEAFDQSLRSRNPEWGLRDLDSVRDEAAANGLGFDRLFEMPANNLILVFRQSEAGPSGRSASEMPASATRD</sequence>
<dbReference type="RefSeq" id="WP_315724506.1">
    <property type="nucleotide sequence ID" value="NZ_JAVUPU010000002.1"/>
</dbReference>
<comment type="caution">
    <text evidence="1">The sequence shown here is derived from an EMBL/GenBank/DDBJ whole genome shotgun (WGS) entry which is preliminary data.</text>
</comment>
<dbReference type="SUPFAM" id="SSF53335">
    <property type="entry name" value="S-adenosyl-L-methionine-dependent methyltransferases"/>
    <property type="match status" value="1"/>
</dbReference>
<dbReference type="Pfam" id="PF06080">
    <property type="entry name" value="DUF938"/>
    <property type="match status" value="1"/>
</dbReference>
<organism evidence="1 2">
    <name type="scientific">Sphingosinicella rhizophila</name>
    <dbReference type="NCBI Taxonomy" id="3050082"/>
    <lineage>
        <taxon>Bacteria</taxon>
        <taxon>Pseudomonadati</taxon>
        <taxon>Pseudomonadota</taxon>
        <taxon>Alphaproteobacteria</taxon>
        <taxon>Sphingomonadales</taxon>
        <taxon>Sphingosinicellaceae</taxon>
        <taxon>Sphingosinicella</taxon>
    </lineage>
</organism>
<accession>A0ABU3Q4X9</accession>
<dbReference type="InterPro" id="IPR010342">
    <property type="entry name" value="DUF938"/>
</dbReference>
<dbReference type="Proteomes" id="UP001259572">
    <property type="component" value="Unassembled WGS sequence"/>
</dbReference>
<dbReference type="Gene3D" id="3.40.50.150">
    <property type="entry name" value="Vaccinia Virus protein VP39"/>
    <property type="match status" value="1"/>
</dbReference>
<protein>
    <submittedName>
        <fullName evidence="1">DUF938 domain-containing protein</fullName>
    </submittedName>
</protein>
<dbReference type="PANTHER" id="PTHR20974:SF0">
    <property type="entry name" value="UPF0585 PROTEIN CG18661"/>
    <property type="match status" value="1"/>
</dbReference>
<evidence type="ECO:0000313" key="1">
    <source>
        <dbReference type="EMBL" id="MDT9598470.1"/>
    </source>
</evidence>
<dbReference type="EMBL" id="JAVUPU010000002">
    <property type="protein sequence ID" value="MDT9598470.1"/>
    <property type="molecule type" value="Genomic_DNA"/>
</dbReference>
<proteinExistence type="predicted"/>